<reference evidence="2 3" key="1">
    <citation type="submission" date="2016-04" db="EMBL/GenBank/DDBJ databases">
        <title>Genome sequence of Methanobrevibacter cuticularis DSM 11139.</title>
        <authorList>
            <person name="Poehlein A."/>
            <person name="Seedorf H."/>
            <person name="Daniel R."/>
        </authorList>
    </citation>
    <scope>NUCLEOTIDE SEQUENCE [LARGE SCALE GENOMIC DNA]</scope>
    <source>
        <strain evidence="2 3">DSM 11139</strain>
    </source>
</reference>
<feature type="transmembrane region" description="Helical" evidence="1">
    <location>
        <begin position="111"/>
        <end position="142"/>
    </location>
</feature>
<feature type="transmembrane region" description="Helical" evidence="1">
    <location>
        <begin position="52"/>
        <end position="72"/>
    </location>
</feature>
<comment type="caution">
    <text evidence="2">The sequence shown here is derived from an EMBL/GenBank/DDBJ whole genome shotgun (WGS) entry which is preliminary data.</text>
</comment>
<keyword evidence="3" id="KW-1185">Reference proteome</keyword>
<proteinExistence type="predicted"/>
<dbReference type="PATRIC" id="fig|47311.3.peg.316"/>
<protein>
    <recommendedName>
        <fullName evidence="4">Glycerophosphoryl diester phosphodiesterase membrane domain-containing protein</fullName>
    </recommendedName>
</protein>
<keyword evidence="1" id="KW-0812">Transmembrane</keyword>
<organism evidence="2 3">
    <name type="scientific">Methanobrevibacter cuticularis</name>
    <dbReference type="NCBI Taxonomy" id="47311"/>
    <lineage>
        <taxon>Archaea</taxon>
        <taxon>Methanobacteriati</taxon>
        <taxon>Methanobacteriota</taxon>
        <taxon>Methanomada group</taxon>
        <taxon>Methanobacteria</taxon>
        <taxon>Methanobacteriales</taxon>
        <taxon>Methanobacteriaceae</taxon>
        <taxon>Methanobrevibacter</taxon>
    </lineage>
</organism>
<feature type="transmembrane region" description="Helical" evidence="1">
    <location>
        <begin position="162"/>
        <end position="185"/>
    </location>
</feature>
<name>A0A166F1Z8_9EURY</name>
<evidence type="ECO:0008006" key="4">
    <source>
        <dbReference type="Google" id="ProtNLM"/>
    </source>
</evidence>
<gene>
    <name evidence="2" type="ORF">MBCUT_02860</name>
</gene>
<dbReference type="EMBL" id="LWMW01000054">
    <property type="protein sequence ID" value="KZX17239.1"/>
    <property type="molecule type" value="Genomic_DNA"/>
</dbReference>
<keyword evidence="1" id="KW-0472">Membrane</keyword>
<feature type="transmembrane region" description="Helical" evidence="1">
    <location>
        <begin position="214"/>
        <end position="238"/>
    </location>
</feature>
<feature type="transmembrane region" description="Helical" evidence="1">
    <location>
        <begin position="244"/>
        <end position="266"/>
    </location>
</feature>
<evidence type="ECO:0000313" key="3">
    <source>
        <dbReference type="Proteomes" id="UP000077275"/>
    </source>
</evidence>
<dbReference type="Proteomes" id="UP000077275">
    <property type="component" value="Unassembled WGS sequence"/>
</dbReference>
<keyword evidence="1" id="KW-1133">Transmembrane helix</keyword>
<dbReference type="InterPro" id="IPR025098">
    <property type="entry name" value="DUF4013"/>
</dbReference>
<dbReference type="OrthoDB" id="82620at2157"/>
<dbReference type="Pfam" id="PF13197">
    <property type="entry name" value="DUF4013"/>
    <property type="match status" value="1"/>
</dbReference>
<dbReference type="AlphaFoldDB" id="A0A166F1Z8"/>
<accession>A0A166F1Z8</accession>
<evidence type="ECO:0000313" key="2">
    <source>
        <dbReference type="EMBL" id="KZX17239.1"/>
    </source>
</evidence>
<feature type="transmembrane region" description="Helical" evidence="1">
    <location>
        <begin position="21"/>
        <end position="40"/>
    </location>
</feature>
<evidence type="ECO:0000256" key="1">
    <source>
        <dbReference type="SAM" id="Phobius"/>
    </source>
</evidence>
<sequence length="271" mass="29627">MNIVELFKDSLTYPTKNWNRLLILGVLVILSAIFYVLEAVLNTAGLSVIQSIGLNIVIIISAILALVLGFIISGYEVSIIRKTIENSVSEIPAFEWVNNIVDGIKVLILHIVYYIIPVAVILVLAFVLNIFGSLAIISANIIENNGIITLSDAFLASFGASILGILIVAIILFIIFSILLIVAIARLAETNSLGKASNFIEVFKKISQIGWGNFIVWLIGLILISIVIGIIMSFIMIIPIVGVIIAYLFFVPYTIIFSSRAIGLIYNESKE</sequence>
<dbReference type="RefSeq" id="WP_067257899.1">
    <property type="nucleotide sequence ID" value="NZ_LWMW01000054.1"/>
</dbReference>